<reference evidence="2" key="1">
    <citation type="submission" date="2021-02" db="EMBL/GenBank/DDBJ databases">
        <authorList>
            <person name="Nowell W R."/>
        </authorList>
    </citation>
    <scope>NUCLEOTIDE SEQUENCE</scope>
</reference>
<keyword evidence="1" id="KW-1133">Transmembrane helix</keyword>
<keyword evidence="4" id="KW-1185">Reference proteome</keyword>
<dbReference type="Proteomes" id="UP000663828">
    <property type="component" value="Unassembled WGS sequence"/>
</dbReference>
<evidence type="ECO:0000313" key="3">
    <source>
        <dbReference type="EMBL" id="CAF1393386.1"/>
    </source>
</evidence>
<protein>
    <recommendedName>
        <fullName evidence="5">Envelope fusion glycoprotein</fullName>
    </recommendedName>
</protein>
<gene>
    <name evidence="3" type="ORF">EDS130_LOCUS35597</name>
    <name evidence="2" type="ORF">XAT740_LOCUS8960</name>
</gene>
<evidence type="ECO:0000256" key="1">
    <source>
        <dbReference type="SAM" id="Phobius"/>
    </source>
</evidence>
<proteinExistence type="predicted"/>
<dbReference type="AlphaFoldDB" id="A0A814ATP9"/>
<sequence length="554" mass="62825">MFPSHFHTYPYNVFSNKSTIAHPKTGLFLDYVGQYIPPDEIVHTSAIFPMTTTTCHFLPLSAAKLISSCNITRRRTKRLIDPITLGTASISLALSVANSALIAKLFEQMAVVKNSISSLSQKVELYGAQLVKITSRNIEIIEELHSTQKALNDIMPVLKSHSEAIHLLKMDLERLNVQFRHSFLYSAISQIYRNELTLSFLSPDDMHKVVDHVIQQGNLTFNSHPESLPVVEIITKLLVQQHIDFIPSSQYMSDGLDGTDDPDEIGRLIITSYFAVPKQAQALFHIYKLVTIPFYYADEVIELVQIPRYWGIDLINNTTMEWHDSEVSGCNLELMTSCRDNPPIRTISKDTCLDEIIENLPLSKCQTTQAPADKYFIRQLRDNLWITSSSKPIHCVRMSRNRYFNPTQQISNINEEIILPPVAIVNVTEGYIIACPGFTLVGRPVTPNLSSLVLLQDNGIFTKNISVINVHQHITENMTWFKKNVAEQERQAFIEFINQKNTLSRSHVPISTDIGPFGALSFNWILIGLAVLAYYIYRRKRSNTSTDHSVIFAL</sequence>
<evidence type="ECO:0000313" key="2">
    <source>
        <dbReference type="EMBL" id="CAF0919541.1"/>
    </source>
</evidence>
<dbReference type="OrthoDB" id="10043151at2759"/>
<evidence type="ECO:0008006" key="5">
    <source>
        <dbReference type="Google" id="ProtNLM"/>
    </source>
</evidence>
<accession>A0A814ATP9</accession>
<dbReference type="EMBL" id="CAJNOR010000454">
    <property type="protein sequence ID" value="CAF0919541.1"/>
    <property type="molecule type" value="Genomic_DNA"/>
</dbReference>
<keyword evidence="1" id="KW-0812">Transmembrane</keyword>
<comment type="caution">
    <text evidence="2">The sequence shown here is derived from an EMBL/GenBank/DDBJ whole genome shotgun (WGS) entry which is preliminary data.</text>
</comment>
<name>A0A814ATP9_ADIRI</name>
<organism evidence="2 4">
    <name type="scientific">Adineta ricciae</name>
    <name type="common">Rotifer</name>
    <dbReference type="NCBI Taxonomy" id="249248"/>
    <lineage>
        <taxon>Eukaryota</taxon>
        <taxon>Metazoa</taxon>
        <taxon>Spiralia</taxon>
        <taxon>Gnathifera</taxon>
        <taxon>Rotifera</taxon>
        <taxon>Eurotatoria</taxon>
        <taxon>Bdelloidea</taxon>
        <taxon>Adinetida</taxon>
        <taxon>Adinetidae</taxon>
        <taxon>Adineta</taxon>
    </lineage>
</organism>
<keyword evidence="1" id="KW-0472">Membrane</keyword>
<dbReference type="EMBL" id="CAJNOJ010000315">
    <property type="protein sequence ID" value="CAF1393386.1"/>
    <property type="molecule type" value="Genomic_DNA"/>
</dbReference>
<feature type="transmembrane region" description="Helical" evidence="1">
    <location>
        <begin position="514"/>
        <end position="537"/>
    </location>
</feature>
<dbReference type="Proteomes" id="UP000663852">
    <property type="component" value="Unassembled WGS sequence"/>
</dbReference>
<evidence type="ECO:0000313" key="4">
    <source>
        <dbReference type="Proteomes" id="UP000663828"/>
    </source>
</evidence>